<evidence type="ECO:0000259" key="18">
    <source>
        <dbReference type="PROSITE" id="PS50835"/>
    </source>
</evidence>
<dbReference type="InterPro" id="IPR001863">
    <property type="entry name" value="Glypican"/>
</dbReference>
<evidence type="ECO:0000256" key="10">
    <source>
        <dbReference type="ARBA" id="ARBA00023136"/>
    </source>
</evidence>
<sequence length="550" mass="60863">MDSFFFIATGMLCLLTASGDRGIGKARSCSDIRHFYSGKGFHLDDVPQSEISGEHLRICPQGYTCCTSDMEEKLATLSRREMEGLLKEAGRALQTSLSGQYKAFDGYLQELLNRSEVALQETFAPSMGLLYSQNAPVFSDLYMELRRYCRTSNVNLEEALNDFWARLLEKLFNQANQQYIIDEDYQECVSKQMETLRPFGDAPRELKLKVTRALVAARSFIQGLLVSGDVVRKVSQVQLSLECMRAMMRMTYCPHCRGMASARPCANYCSNVMKGCLANQADLNTEWRHLADTMVQVAGRFDGPTGVDVVILSLPNRIAEAISTMMENIEAVNSKVFQACGSPRGGVTSTTAQEEVSKGGKIIVEDRVGPSTGKLEQMVLDASRRLKDMQPYWVSLPSVLCSDRMATGAGAEDRCWNGMNRARYLPEVMGDGLASQINNPEVEIDITKPDMTIRQQIMQLKIMTHRLKNALNGNDVDFVDTSDDASGSGSGICADDCPPSPRLIVPITQPPMVYARPENERVVKGSASQNLPCVLSSLLSLAALLLLLWR</sequence>
<evidence type="ECO:0000256" key="5">
    <source>
        <dbReference type="ARBA" id="ARBA00022475"/>
    </source>
</evidence>
<dbReference type="OMA" id="CMRAIMR"/>
<dbReference type="GO" id="GO:0005886">
    <property type="term" value="C:plasma membrane"/>
    <property type="evidence" value="ECO:0007669"/>
    <property type="project" value="UniProtKB-SubCell"/>
</dbReference>
<dbReference type="PROSITE" id="PS01207">
    <property type="entry name" value="GLYPICAN"/>
    <property type="match status" value="1"/>
</dbReference>
<dbReference type="Proteomes" id="UP000694546">
    <property type="component" value="Chromosome 8"/>
</dbReference>
<dbReference type="AlphaFoldDB" id="A0A8C4Z128"/>
<evidence type="ECO:0000313" key="19">
    <source>
        <dbReference type="Ensembl" id="ENSGMOP00000003310.2"/>
    </source>
</evidence>
<dbReference type="GO" id="GO:0017134">
    <property type="term" value="F:fibroblast growth factor binding"/>
    <property type="evidence" value="ECO:0007669"/>
    <property type="project" value="TreeGrafter"/>
</dbReference>
<keyword evidence="9 16" id="KW-0654">Proteoglycan</keyword>
<name>A0A8C4Z128_GADMO</name>
<comment type="function">
    <text evidence="16">Cell surface proteoglycan.</text>
</comment>
<protein>
    <recommendedName>
        <fullName evidence="4">Glypican-1</fullName>
    </recommendedName>
</protein>
<evidence type="ECO:0000256" key="8">
    <source>
        <dbReference type="ARBA" id="ARBA00022729"/>
    </source>
</evidence>
<dbReference type="GO" id="GO:1905475">
    <property type="term" value="P:regulation of protein localization to membrane"/>
    <property type="evidence" value="ECO:0007669"/>
    <property type="project" value="TreeGrafter"/>
</dbReference>
<evidence type="ECO:0000256" key="2">
    <source>
        <dbReference type="ARBA" id="ARBA00004609"/>
    </source>
</evidence>
<evidence type="ECO:0000256" key="1">
    <source>
        <dbReference type="ARBA" id="ARBA00004239"/>
    </source>
</evidence>
<dbReference type="GO" id="GO:0016477">
    <property type="term" value="P:cell migration"/>
    <property type="evidence" value="ECO:0007669"/>
    <property type="project" value="TreeGrafter"/>
</dbReference>
<dbReference type="Ensembl" id="ENSGMOT00000003412.2">
    <property type="protein sequence ID" value="ENSGMOP00000003310.2"/>
    <property type="gene ID" value="ENSGMOG00000003143.2"/>
</dbReference>
<reference evidence="19" key="2">
    <citation type="submission" date="2025-09" db="UniProtKB">
        <authorList>
            <consortium name="Ensembl"/>
        </authorList>
    </citation>
    <scope>IDENTIFICATION</scope>
</reference>
<dbReference type="GO" id="GO:0009986">
    <property type="term" value="C:cell surface"/>
    <property type="evidence" value="ECO:0007669"/>
    <property type="project" value="TreeGrafter"/>
</dbReference>
<evidence type="ECO:0000256" key="15">
    <source>
        <dbReference type="RuleBase" id="RU003518"/>
    </source>
</evidence>
<keyword evidence="8 17" id="KW-0732">Signal</keyword>
<evidence type="ECO:0000256" key="14">
    <source>
        <dbReference type="ARBA" id="ARBA00023288"/>
    </source>
</evidence>
<dbReference type="Pfam" id="PF01153">
    <property type="entry name" value="Glypican"/>
    <property type="match status" value="1"/>
</dbReference>
<dbReference type="GO" id="GO:0098552">
    <property type="term" value="C:side of membrane"/>
    <property type="evidence" value="ECO:0007669"/>
    <property type="project" value="UniProtKB-KW"/>
</dbReference>
<dbReference type="GO" id="GO:0005576">
    <property type="term" value="C:extracellular region"/>
    <property type="evidence" value="ECO:0007669"/>
    <property type="project" value="UniProtKB-SubCell"/>
</dbReference>
<evidence type="ECO:0000256" key="16">
    <source>
        <dbReference type="RuleBase" id="RU003519"/>
    </source>
</evidence>
<keyword evidence="5" id="KW-1003">Cell membrane</keyword>
<dbReference type="InterPro" id="IPR007110">
    <property type="entry name" value="Ig-like_dom"/>
</dbReference>
<comment type="subcellular location">
    <subcellularLocation>
        <location evidence="2 16">Cell membrane</location>
        <topology evidence="2 16">Lipid-anchor</topology>
        <topology evidence="2 16">GPI-anchor</topology>
    </subcellularLocation>
    <subcellularLocation>
        <location evidence="1">Secreted</location>
        <location evidence="1">Extracellular space</location>
    </subcellularLocation>
</comment>
<dbReference type="PANTHER" id="PTHR10822:SF8">
    <property type="entry name" value="GLYPICAN-1"/>
    <property type="match status" value="1"/>
</dbReference>
<dbReference type="PROSITE" id="PS50835">
    <property type="entry name" value="IG_LIKE"/>
    <property type="match status" value="1"/>
</dbReference>
<feature type="signal peptide" evidence="17">
    <location>
        <begin position="1"/>
        <end position="19"/>
    </location>
</feature>
<feature type="domain" description="Ig-like" evidence="18">
    <location>
        <begin position="511"/>
        <end position="550"/>
    </location>
</feature>
<evidence type="ECO:0000256" key="3">
    <source>
        <dbReference type="ARBA" id="ARBA00010260"/>
    </source>
</evidence>
<keyword evidence="20" id="KW-1185">Reference proteome</keyword>
<organism evidence="19 20">
    <name type="scientific">Gadus morhua</name>
    <name type="common">Atlantic cod</name>
    <dbReference type="NCBI Taxonomy" id="8049"/>
    <lineage>
        <taxon>Eukaryota</taxon>
        <taxon>Metazoa</taxon>
        <taxon>Chordata</taxon>
        <taxon>Craniata</taxon>
        <taxon>Vertebrata</taxon>
        <taxon>Euteleostomi</taxon>
        <taxon>Actinopterygii</taxon>
        <taxon>Neopterygii</taxon>
        <taxon>Teleostei</taxon>
        <taxon>Neoteleostei</taxon>
        <taxon>Acanthomorphata</taxon>
        <taxon>Zeiogadaria</taxon>
        <taxon>Gadariae</taxon>
        <taxon>Gadiformes</taxon>
        <taxon>Gadoidei</taxon>
        <taxon>Gadidae</taxon>
        <taxon>Gadus</taxon>
    </lineage>
</organism>
<dbReference type="PANTHER" id="PTHR10822">
    <property type="entry name" value="GLYPICAN"/>
    <property type="match status" value="1"/>
</dbReference>
<evidence type="ECO:0000313" key="20">
    <source>
        <dbReference type="Proteomes" id="UP000694546"/>
    </source>
</evidence>
<evidence type="ECO:0000256" key="12">
    <source>
        <dbReference type="ARBA" id="ARBA00023180"/>
    </source>
</evidence>
<keyword evidence="10 16" id="KW-0472">Membrane</keyword>
<evidence type="ECO:0000256" key="11">
    <source>
        <dbReference type="ARBA" id="ARBA00023157"/>
    </source>
</evidence>
<proteinExistence type="inferred from homology"/>
<evidence type="ECO:0000256" key="13">
    <source>
        <dbReference type="ARBA" id="ARBA00023207"/>
    </source>
</evidence>
<dbReference type="GO" id="GO:0045202">
    <property type="term" value="C:synapse"/>
    <property type="evidence" value="ECO:0007669"/>
    <property type="project" value="TreeGrafter"/>
</dbReference>
<dbReference type="GO" id="GO:0040037">
    <property type="term" value="P:negative regulation of fibroblast growth factor receptor signaling pathway"/>
    <property type="evidence" value="ECO:0007669"/>
    <property type="project" value="TreeGrafter"/>
</dbReference>
<keyword evidence="7 16" id="KW-0336">GPI-anchor</keyword>
<evidence type="ECO:0000256" key="4">
    <source>
        <dbReference type="ARBA" id="ARBA00014714"/>
    </source>
</evidence>
<dbReference type="OrthoDB" id="10010764at2759"/>
<evidence type="ECO:0000256" key="7">
    <source>
        <dbReference type="ARBA" id="ARBA00022622"/>
    </source>
</evidence>
<dbReference type="GeneTree" id="ENSGT01050000244897"/>
<keyword evidence="13 16" id="KW-0357">Heparan sulfate</keyword>
<evidence type="ECO:0000256" key="17">
    <source>
        <dbReference type="SAM" id="SignalP"/>
    </source>
</evidence>
<evidence type="ECO:0000256" key="6">
    <source>
        <dbReference type="ARBA" id="ARBA00022525"/>
    </source>
</evidence>
<comment type="similarity">
    <text evidence="3 15">Belongs to the glypican family.</text>
</comment>
<evidence type="ECO:0000256" key="9">
    <source>
        <dbReference type="ARBA" id="ARBA00022974"/>
    </source>
</evidence>
<keyword evidence="12" id="KW-0325">Glycoprotein</keyword>
<keyword evidence="11" id="KW-1015">Disulfide bond</keyword>
<reference evidence="19" key="1">
    <citation type="submission" date="2025-08" db="UniProtKB">
        <authorList>
            <consortium name="Ensembl"/>
        </authorList>
    </citation>
    <scope>IDENTIFICATION</scope>
</reference>
<accession>A0A8C4Z128</accession>
<keyword evidence="14 16" id="KW-0449">Lipoprotein</keyword>
<keyword evidence="6" id="KW-0964">Secreted</keyword>
<dbReference type="InterPro" id="IPR019803">
    <property type="entry name" value="Glypican_CS"/>
</dbReference>
<feature type="chain" id="PRO_5034629506" description="Glypican-1" evidence="17">
    <location>
        <begin position="20"/>
        <end position="550"/>
    </location>
</feature>
<gene>
    <name evidence="19" type="primary">gpc1b</name>
</gene>